<proteinExistence type="predicted"/>
<dbReference type="InterPro" id="IPR004360">
    <property type="entry name" value="Glyas_Fos-R_dOase_dom"/>
</dbReference>
<dbReference type="InterPro" id="IPR029068">
    <property type="entry name" value="Glyas_Bleomycin-R_OHBP_Dase"/>
</dbReference>
<dbReference type="InterPro" id="IPR037523">
    <property type="entry name" value="VOC_core"/>
</dbReference>
<keyword evidence="3" id="KW-1185">Reference proteome</keyword>
<dbReference type="PANTHER" id="PTHR36437:SF2">
    <property type="entry name" value="GLYOXALASE_BLEOMYCIN RESISTANCE PROTEIN_DIOXYGENASE"/>
    <property type="match status" value="1"/>
</dbReference>
<accession>A0ABV4ZP98</accession>
<dbReference type="SUPFAM" id="SSF54593">
    <property type="entry name" value="Glyoxalase/Bleomycin resistance protein/Dihydroxybiphenyl dioxygenase"/>
    <property type="match status" value="1"/>
</dbReference>
<evidence type="ECO:0000259" key="1">
    <source>
        <dbReference type="PROSITE" id="PS51819"/>
    </source>
</evidence>
<protein>
    <submittedName>
        <fullName evidence="2">VOC family protein</fullName>
    </submittedName>
</protein>
<dbReference type="Gene3D" id="3.10.180.10">
    <property type="entry name" value="2,3-Dihydroxybiphenyl 1,2-Dioxygenase, domain 1"/>
    <property type="match status" value="1"/>
</dbReference>
<dbReference type="Pfam" id="PF00903">
    <property type="entry name" value="Glyoxalase"/>
    <property type="match status" value="1"/>
</dbReference>
<evidence type="ECO:0000313" key="2">
    <source>
        <dbReference type="EMBL" id="MFB4195762.1"/>
    </source>
</evidence>
<dbReference type="PANTHER" id="PTHR36437">
    <property type="entry name" value="GLYOXALASE/BLEOMYCIN RESISTANCE PROTEIN/DIOXYGENASE"/>
    <property type="match status" value="1"/>
</dbReference>
<feature type="domain" description="VOC" evidence="1">
    <location>
        <begin position="3"/>
        <end position="127"/>
    </location>
</feature>
<gene>
    <name evidence="2" type="ORF">ACE11A_15540</name>
</gene>
<evidence type="ECO:0000313" key="3">
    <source>
        <dbReference type="Proteomes" id="UP001577267"/>
    </source>
</evidence>
<name>A0ABV4ZP98_9ACTN</name>
<dbReference type="PROSITE" id="PS51819">
    <property type="entry name" value="VOC"/>
    <property type="match status" value="1"/>
</dbReference>
<dbReference type="RefSeq" id="WP_375063699.1">
    <property type="nucleotide sequence ID" value="NZ_JBHGBT010000013.1"/>
</dbReference>
<organism evidence="2 3">
    <name type="scientific">Streptomyces carpaticus</name>
    <dbReference type="NCBI Taxonomy" id="285558"/>
    <lineage>
        <taxon>Bacteria</taxon>
        <taxon>Bacillati</taxon>
        <taxon>Actinomycetota</taxon>
        <taxon>Actinomycetes</taxon>
        <taxon>Kitasatosporales</taxon>
        <taxon>Streptomycetaceae</taxon>
        <taxon>Streptomyces</taxon>
    </lineage>
</organism>
<sequence length="140" mass="15519">MAHIGLVTVVVRDYDEAIAFYVTALGFELIEDTPLGGGKRWVVVRPPGARETGVLLARAATSDQIAHIGDQTGRRVGWFLVTDDFERDHARMRAAGVRFEEQPRQEEYGTIAVFQDLYGNRWDLLQPAGPARAGGRPSRP</sequence>
<dbReference type="CDD" id="cd07263">
    <property type="entry name" value="VOC_like"/>
    <property type="match status" value="1"/>
</dbReference>
<dbReference type="Proteomes" id="UP001577267">
    <property type="component" value="Unassembled WGS sequence"/>
</dbReference>
<dbReference type="EMBL" id="JBHGBT010000013">
    <property type="protein sequence ID" value="MFB4195762.1"/>
    <property type="molecule type" value="Genomic_DNA"/>
</dbReference>
<comment type="caution">
    <text evidence="2">The sequence shown here is derived from an EMBL/GenBank/DDBJ whole genome shotgun (WGS) entry which is preliminary data.</text>
</comment>
<reference evidence="2 3" key="1">
    <citation type="submission" date="2024-09" db="EMBL/GenBank/DDBJ databases">
        <title>Draft genome sequence of multifaceted antimicrobials producing Streptomyces sp. strain FH1.</title>
        <authorList>
            <person name="Hassan F."/>
            <person name="Ali H."/>
            <person name="Hassan N."/>
            <person name="Nawaz A."/>
        </authorList>
    </citation>
    <scope>NUCLEOTIDE SEQUENCE [LARGE SCALE GENOMIC DNA]</scope>
    <source>
        <strain evidence="2 3">FH1</strain>
    </source>
</reference>